<dbReference type="EMBL" id="LUUK01000110">
    <property type="protein sequence ID" value="OAI21150.1"/>
    <property type="molecule type" value="Genomic_DNA"/>
</dbReference>
<organism evidence="1 2">
    <name type="scientific">Methylomonas koyamae</name>
    <dbReference type="NCBI Taxonomy" id="702114"/>
    <lineage>
        <taxon>Bacteria</taxon>
        <taxon>Pseudomonadati</taxon>
        <taxon>Pseudomonadota</taxon>
        <taxon>Gammaproteobacteria</taxon>
        <taxon>Methylococcales</taxon>
        <taxon>Methylococcaceae</taxon>
        <taxon>Methylomonas</taxon>
    </lineage>
</organism>
<keyword evidence="2" id="KW-1185">Reference proteome</keyword>
<dbReference type="SUPFAM" id="SSF160574">
    <property type="entry name" value="BT0923-like"/>
    <property type="match status" value="1"/>
</dbReference>
<evidence type="ECO:0000313" key="1">
    <source>
        <dbReference type="EMBL" id="OAI21150.1"/>
    </source>
</evidence>
<comment type="caution">
    <text evidence="1">The sequence shown here is derived from an EMBL/GenBank/DDBJ whole genome shotgun (WGS) entry which is preliminary data.</text>
</comment>
<name>A0A177NVN0_9GAMM</name>
<protein>
    <submittedName>
        <fullName evidence="1">Uncharacterized protein</fullName>
    </submittedName>
</protein>
<accession>A0A177NVN0</accession>
<evidence type="ECO:0000313" key="2">
    <source>
        <dbReference type="Proteomes" id="UP000077628"/>
    </source>
</evidence>
<dbReference type="Proteomes" id="UP000077628">
    <property type="component" value="Unassembled WGS sequence"/>
</dbReference>
<reference evidence="2" key="1">
    <citation type="submission" date="2016-03" db="EMBL/GenBank/DDBJ databases">
        <authorList>
            <person name="Heylen K."/>
            <person name="De Vos P."/>
            <person name="Vekeman B."/>
        </authorList>
    </citation>
    <scope>NUCLEOTIDE SEQUENCE [LARGE SCALE GENOMIC DNA]</scope>
    <source>
        <strain evidence="2">R-45383</strain>
    </source>
</reference>
<proteinExistence type="predicted"/>
<sequence>MWITNTSATETITVPDKVRTNVLKRHPQAEELKATGNEIHFKNQLLAISYKTAEGDTKMELFRNNGALFTNKMALEAPSEGLPPELKKALTEQFPGGQIKKAELIVNPNGIGEEYEIHVDVGGTLWHVAGTDNGEITEKIKD</sequence>
<gene>
    <name evidence="1" type="ORF">A1355_23600</name>
</gene>
<dbReference type="AlphaFoldDB" id="A0A177NVN0"/>